<dbReference type="KEGG" id="bid:Bind_3439"/>
<protein>
    <submittedName>
        <fullName evidence="1">Uncharacterized protein</fullName>
    </submittedName>
</protein>
<organism evidence="1 2">
    <name type="scientific">Beijerinckia indica subsp. indica (strain ATCC 9039 / DSM 1715 / NCIMB 8712)</name>
    <dbReference type="NCBI Taxonomy" id="395963"/>
    <lineage>
        <taxon>Bacteria</taxon>
        <taxon>Pseudomonadati</taxon>
        <taxon>Pseudomonadota</taxon>
        <taxon>Alphaproteobacteria</taxon>
        <taxon>Hyphomicrobiales</taxon>
        <taxon>Beijerinckiaceae</taxon>
        <taxon>Beijerinckia</taxon>
    </lineage>
</organism>
<proteinExistence type="predicted"/>
<gene>
    <name evidence="1" type="ordered locus">Bind_3439</name>
</gene>
<dbReference type="Proteomes" id="UP000001695">
    <property type="component" value="Chromosome"/>
</dbReference>
<reference evidence="2" key="1">
    <citation type="submission" date="2008-03" db="EMBL/GenBank/DDBJ databases">
        <title>Complete sequence of chromosome of Beijerinckia indica subsp. indica ATCC 9039.</title>
        <authorList>
            <consortium name="US DOE Joint Genome Institute"/>
            <person name="Copeland A."/>
            <person name="Lucas S."/>
            <person name="Lapidus A."/>
            <person name="Glavina del Rio T."/>
            <person name="Dalin E."/>
            <person name="Tice H."/>
            <person name="Bruce D."/>
            <person name="Goodwin L."/>
            <person name="Pitluck S."/>
            <person name="LaButti K."/>
            <person name="Schmutz J."/>
            <person name="Larimer F."/>
            <person name="Land M."/>
            <person name="Hauser L."/>
            <person name="Kyrpides N."/>
            <person name="Mikhailova N."/>
            <person name="Dunfield P.F."/>
            <person name="Dedysh S.N."/>
            <person name="Liesack W."/>
            <person name="Saw J.H."/>
            <person name="Alam M."/>
            <person name="Chen Y."/>
            <person name="Murrell J.C."/>
            <person name="Richardson P."/>
        </authorList>
    </citation>
    <scope>NUCLEOTIDE SEQUENCE [LARGE SCALE GENOMIC DNA]</scope>
    <source>
        <strain evidence="2">ATCC 9039 / DSM 1715 / NCIMB 8712</strain>
    </source>
</reference>
<dbReference type="EMBL" id="CP001016">
    <property type="protein sequence ID" value="ACB96996.1"/>
    <property type="molecule type" value="Genomic_DNA"/>
</dbReference>
<name>B2IEQ6_BEII9</name>
<evidence type="ECO:0000313" key="1">
    <source>
        <dbReference type="EMBL" id="ACB96996.1"/>
    </source>
</evidence>
<evidence type="ECO:0000313" key="2">
    <source>
        <dbReference type="Proteomes" id="UP000001695"/>
    </source>
</evidence>
<dbReference type="AlphaFoldDB" id="B2IEQ6"/>
<reference evidence="1 2" key="2">
    <citation type="journal article" date="2010" name="J. Bacteriol.">
        <title>Complete genome sequence of Beijerinckia indica subsp. indica.</title>
        <authorList>
            <person name="Tamas I."/>
            <person name="Dedysh S.N."/>
            <person name="Liesack W."/>
            <person name="Stott M.B."/>
            <person name="Alam M."/>
            <person name="Murrell J.C."/>
            <person name="Dunfield P.F."/>
        </authorList>
    </citation>
    <scope>NUCLEOTIDE SEQUENCE [LARGE SCALE GENOMIC DNA]</scope>
    <source>
        <strain evidence="2">ATCC 9039 / DSM 1715 / NCIMB 8712</strain>
    </source>
</reference>
<accession>B2IEQ6</accession>
<dbReference type="OrthoDB" id="5569723at2"/>
<dbReference type="eggNOG" id="ENOG5032WQR">
    <property type="taxonomic scope" value="Bacteria"/>
</dbReference>
<keyword evidence="2" id="KW-1185">Reference proteome</keyword>
<dbReference type="STRING" id="395963.Bind_3439"/>
<dbReference type="HOGENOM" id="CLU_2010907_0_0_5"/>
<dbReference type="RefSeq" id="WP_012386344.1">
    <property type="nucleotide sequence ID" value="NC_010581.1"/>
</dbReference>
<sequence>MARALTAYLARKDVPDRKSLQKALDALKLKITLDDGYAPFKSVSYLPCTFDGEDAGFDIRFQDAPADPAPNLKAALGEQDTAIAFRWGGDIREQACVMAVCTALARDFGAIVHEDEGDKIIASDDLFKKAKNAADSL</sequence>